<proteinExistence type="predicted"/>
<evidence type="ECO:0000313" key="3">
    <source>
        <dbReference type="Proteomes" id="UP001283341"/>
    </source>
</evidence>
<name>A0AAE0IR44_9PEZI</name>
<protein>
    <submittedName>
        <fullName evidence="2">Uncharacterized protein</fullName>
    </submittedName>
</protein>
<evidence type="ECO:0000313" key="2">
    <source>
        <dbReference type="EMBL" id="KAK3329771.1"/>
    </source>
</evidence>
<feature type="compositionally biased region" description="Basic residues" evidence="1">
    <location>
        <begin position="69"/>
        <end position="79"/>
    </location>
</feature>
<reference evidence="2" key="1">
    <citation type="journal article" date="2023" name="Mol. Phylogenet. Evol.">
        <title>Genome-scale phylogeny and comparative genomics of the fungal order Sordariales.</title>
        <authorList>
            <person name="Hensen N."/>
            <person name="Bonometti L."/>
            <person name="Westerberg I."/>
            <person name="Brannstrom I.O."/>
            <person name="Guillou S."/>
            <person name="Cros-Aarteil S."/>
            <person name="Calhoun S."/>
            <person name="Haridas S."/>
            <person name="Kuo A."/>
            <person name="Mondo S."/>
            <person name="Pangilinan J."/>
            <person name="Riley R."/>
            <person name="LaButti K."/>
            <person name="Andreopoulos B."/>
            <person name="Lipzen A."/>
            <person name="Chen C."/>
            <person name="Yan M."/>
            <person name="Daum C."/>
            <person name="Ng V."/>
            <person name="Clum A."/>
            <person name="Steindorff A."/>
            <person name="Ohm R.A."/>
            <person name="Martin F."/>
            <person name="Silar P."/>
            <person name="Natvig D.O."/>
            <person name="Lalanne C."/>
            <person name="Gautier V."/>
            <person name="Ament-Velasquez S.L."/>
            <person name="Kruys A."/>
            <person name="Hutchinson M.I."/>
            <person name="Powell A.J."/>
            <person name="Barry K."/>
            <person name="Miller A.N."/>
            <person name="Grigoriev I.V."/>
            <person name="Debuchy R."/>
            <person name="Gladieux P."/>
            <person name="Hiltunen Thoren M."/>
            <person name="Johannesson H."/>
        </authorList>
    </citation>
    <scope>NUCLEOTIDE SEQUENCE</scope>
    <source>
        <strain evidence="2">CBS 118394</strain>
    </source>
</reference>
<sequence>MCPACERILHSRFVLIREWEHRWMHERGACGCDVIFPGLLHRPRVIKSVGNSVVGNQSTQDGYNNLTARGRKEKQRRDRAHQQSNTYTHAGPSYQGTSGSNDKEKAAKVTEIPAAYKETETGIDVRLPGLYAAEWVPDHRTLHASGRCHCKSDFKFFRREIDENDMTEEEKEMLRGCRSIEPKHEILDRDEIAAHMAEIGNIFGTFSSLPTSSPPPLPAMNPSPGNMSEVIMSDAPPFLHHGYYYQQPMEEMAQDQPEQPFAASQFLQAQIGQSSSENQKSPRRETVVVGLSGAGRQKVQRQHEELPACQASNNPTDTEAVVFMTGTNTWTPTPQDQQYQPAQTPANPFSYLTAPEGVAETAATTATAGACTMTRVPFFSSATPSSYVPAPEQTMSTTTYYPDQGAIVTTGPGGGPLPATGTTTPTPSLVYGVSGPFTTDPPNYNLPSSPEAICGLPAGAGPEGLDAHVPNWDNCRLRRPVPKRRSSFS</sequence>
<dbReference type="EMBL" id="JAUEDM010000001">
    <property type="protein sequence ID" value="KAK3329771.1"/>
    <property type="molecule type" value="Genomic_DNA"/>
</dbReference>
<evidence type="ECO:0000256" key="1">
    <source>
        <dbReference type="SAM" id="MobiDB-lite"/>
    </source>
</evidence>
<comment type="caution">
    <text evidence="2">The sequence shown here is derived from an EMBL/GenBank/DDBJ whole genome shotgun (WGS) entry which is preliminary data.</text>
</comment>
<dbReference type="Proteomes" id="UP001283341">
    <property type="component" value="Unassembled WGS sequence"/>
</dbReference>
<feature type="region of interest" description="Disordered" evidence="1">
    <location>
        <begin position="52"/>
        <end position="106"/>
    </location>
</feature>
<feature type="compositionally biased region" description="Polar residues" evidence="1">
    <location>
        <begin position="52"/>
        <end position="67"/>
    </location>
</feature>
<dbReference type="AlphaFoldDB" id="A0AAE0IR44"/>
<keyword evidence="3" id="KW-1185">Reference proteome</keyword>
<accession>A0AAE0IR44</accession>
<organism evidence="2 3">
    <name type="scientific">Apodospora peruviana</name>
    <dbReference type="NCBI Taxonomy" id="516989"/>
    <lineage>
        <taxon>Eukaryota</taxon>
        <taxon>Fungi</taxon>
        <taxon>Dikarya</taxon>
        <taxon>Ascomycota</taxon>
        <taxon>Pezizomycotina</taxon>
        <taxon>Sordariomycetes</taxon>
        <taxon>Sordariomycetidae</taxon>
        <taxon>Sordariales</taxon>
        <taxon>Lasiosphaeriaceae</taxon>
        <taxon>Apodospora</taxon>
    </lineage>
</organism>
<reference evidence="2" key="2">
    <citation type="submission" date="2023-06" db="EMBL/GenBank/DDBJ databases">
        <authorList>
            <consortium name="Lawrence Berkeley National Laboratory"/>
            <person name="Haridas S."/>
            <person name="Hensen N."/>
            <person name="Bonometti L."/>
            <person name="Westerberg I."/>
            <person name="Brannstrom I.O."/>
            <person name="Guillou S."/>
            <person name="Cros-Aarteil S."/>
            <person name="Calhoun S."/>
            <person name="Kuo A."/>
            <person name="Mondo S."/>
            <person name="Pangilinan J."/>
            <person name="Riley R."/>
            <person name="Labutti K."/>
            <person name="Andreopoulos B."/>
            <person name="Lipzen A."/>
            <person name="Chen C."/>
            <person name="Yanf M."/>
            <person name="Daum C."/>
            <person name="Ng V."/>
            <person name="Clum A."/>
            <person name="Steindorff A."/>
            <person name="Ohm R."/>
            <person name="Martin F."/>
            <person name="Silar P."/>
            <person name="Natvig D."/>
            <person name="Lalanne C."/>
            <person name="Gautier V."/>
            <person name="Ament-Velasquez S.L."/>
            <person name="Kruys A."/>
            <person name="Hutchinson M.I."/>
            <person name="Powell A.J."/>
            <person name="Barry K."/>
            <person name="Miller A.N."/>
            <person name="Grigoriev I.V."/>
            <person name="Debuchy R."/>
            <person name="Gladieux P."/>
            <person name="Thoren M.H."/>
            <person name="Johannesson H."/>
        </authorList>
    </citation>
    <scope>NUCLEOTIDE SEQUENCE</scope>
    <source>
        <strain evidence="2">CBS 118394</strain>
    </source>
</reference>
<feature type="compositionally biased region" description="Polar residues" evidence="1">
    <location>
        <begin position="82"/>
        <end position="100"/>
    </location>
</feature>
<gene>
    <name evidence="2" type="ORF">B0H66DRAFT_610825</name>
</gene>